<evidence type="ECO:0000313" key="4">
    <source>
        <dbReference type="Proteomes" id="UP000254343"/>
    </source>
</evidence>
<feature type="chain" id="PRO_5016624163" evidence="1">
    <location>
        <begin position="29"/>
        <end position="368"/>
    </location>
</feature>
<dbReference type="InterPro" id="IPR038765">
    <property type="entry name" value="Papain-like_cys_pep_sf"/>
</dbReference>
<dbReference type="Pfam" id="PF01841">
    <property type="entry name" value="Transglut_core"/>
    <property type="match status" value="1"/>
</dbReference>
<proteinExistence type="predicted"/>
<accession>A0A380W575</accession>
<dbReference type="Proteomes" id="UP000254343">
    <property type="component" value="Unassembled WGS sequence"/>
</dbReference>
<sequence>MMWTRRKVLGTGLMAATAATLTTPKAIAGVVFSPKPGEWSTYEVTTRMAVPTHGSPAQAWLPLPSIHEEAWFRSGGDSVTSNGHHTDWHDPQSQARMFHATWTGAEPVAVLEVTSRLSLRDRAIDLSKPMGAYKLSEDEQRRYTTSNDHIPLEGIVRETSDKIIAASGAKQPIEKARAIYQWMVENTYREGSVRGCGTGNIVVLLRSGDIGGKCADLNALFVGLVRAQGIPARDLYGIRIAPSAFGYKSLGANSSNVTTAQHCRSEVFLAEFGWVPMDPADVRKVALEESTGHLSIDDPLVVAARKTLLGAWEGNWMPYNTADLIALPGAKSGTPTFVMYPEAETVAGRLDCLDSQTFAYTITSKRIA</sequence>
<gene>
    <name evidence="3" type="ORF">NCTC12722_00498</name>
</gene>
<feature type="domain" description="Transglutaminase-like" evidence="2">
    <location>
        <begin position="204"/>
        <end position="281"/>
    </location>
</feature>
<dbReference type="PANTHER" id="PTHR38339:SF1">
    <property type="entry name" value="TRANSGLUTAMINASE-LIKE DOMAIN-CONTAINING PROTEIN"/>
    <property type="match status" value="1"/>
</dbReference>
<dbReference type="PANTHER" id="PTHR38339">
    <property type="entry name" value="TRANSGLUTAMINASE DOMAIN PROTEIN"/>
    <property type="match status" value="1"/>
</dbReference>
<name>A0A380W575_AFIFE</name>
<keyword evidence="1" id="KW-0732">Signal</keyword>
<dbReference type="InterPro" id="IPR002931">
    <property type="entry name" value="Transglutaminase-like"/>
</dbReference>
<dbReference type="OrthoDB" id="9804872at2"/>
<evidence type="ECO:0000259" key="2">
    <source>
        <dbReference type="SMART" id="SM00460"/>
    </source>
</evidence>
<reference evidence="3 4" key="1">
    <citation type="submission" date="2018-06" db="EMBL/GenBank/DDBJ databases">
        <authorList>
            <consortium name="Pathogen Informatics"/>
            <person name="Doyle S."/>
        </authorList>
    </citation>
    <scope>NUCLEOTIDE SEQUENCE [LARGE SCALE GENOMIC DNA]</scope>
    <source>
        <strain evidence="3 4">NCTC12722</strain>
    </source>
</reference>
<dbReference type="InterPro" id="IPR006311">
    <property type="entry name" value="TAT_signal"/>
</dbReference>
<dbReference type="EMBL" id="UIGB01000001">
    <property type="protein sequence ID" value="SUU83335.1"/>
    <property type="molecule type" value="Genomic_DNA"/>
</dbReference>
<evidence type="ECO:0000256" key="1">
    <source>
        <dbReference type="SAM" id="SignalP"/>
    </source>
</evidence>
<dbReference type="RefSeq" id="WP_002718115.1">
    <property type="nucleotide sequence ID" value="NZ_UFSI01000001.1"/>
</dbReference>
<dbReference type="SMART" id="SM00460">
    <property type="entry name" value="TGc"/>
    <property type="match status" value="1"/>
</dbReference>
<protein>
    <submittedName>
        <fullName evidence="3">Transglutaminase-like superfamily</fullName>
    </submittedName>
</protein>
<dbReference type="PROSITE" id="PS51318">
    <property type="entry name" value="TAT"/>
    <property type="match status" value="1"/>
</dbReference>
<dbReference type="SUPFAM" id="SSF54001">
    <property type="entry name" value="Cysteine proteinases"/>
    <property type="match status" value="1"/>
</dbReference>
<dbReference type="Gene3D" id="3.10.620.30">
    <property type="match status" value="1"/>
</dbReference>
<evidence type="ECO:0000313" key="3">
    <source>
        <dbReference type="EMBL" id="SUU83335.1"/>
    </source>
</evidence>
<feature type="signal peptide" evidence="1">
    <location>
        <begin position="1"/>
        <end position="28"/>
    </location>
</feature>
<dbReference type="AlphaFoldDB" id="A0A380W575"/>
<organism evidence="3 4">
    <name type="scientific">Afipia felis</name>
    <name type="common">Cat scratch disease bacillus</name>
    <dbReference type="NCBI Taxonomy" id="1035"/>
    <lineage>
        <taxon>Bacteria</taxon>
        <taxon>Pseudomonadati</taxon>
        <taxon>Pseudomonadota</taxon>
        <taxon>Alphaproteobacteria</taxon>
        <taxon>Hyphomicrobiales</taxon>
        <taxon>Nitrobacteraceae</taxon>
        <taxon>Afipia</taxon>
    </lineage>
</organism>